<dbReference type="RefSeq" id="WP_074844365.1">
    <property type="nucleotide sequence ID" value="NZ_FOOE01000002.1"/>
</dbReference>
<evidence type="ECO:0000313" key="4">
    <source>
        <dbReference type="Proteomes" id="UP000182135"/>
    </source>
</evidence>
<feature type="domain" description="HD" evidence="2">
    <location>
        <begin position="235"/>
        <end position="352"/>
    </location>
</feature>
<dbReference type="PANTHER" id="PTHR35795">
    <property type="entry name" value="SLR1885 PROTEIN"/>
    <property type="match status" value="1"/>
</dbReference>
<proteinExistence type="predicted"/>
<dbReference type="InterPro" id="IPR003607">
    <property type="entry name" value="HD/PDEase_dom"/>
</dbReference>
<keyword evidence="1" id="KW-0378">Hydrolase</keyword>
<dbReference type="PANTHER" id="PTHR35795:SF1">
    <property type="entry name" value="BIS(5'-NUCLEOSYL)-TETRAPHOSPHATASE, SYMMETRICAL"/>
    <property type="match status" value="1"/>
</dbReference>
<dbReference type="Proteomes" id="UP000182135">
    <property type="component" value="Unassembled WGS sequence"/>
</dbReference>
<dbReference type="STRING" id="1529.SAMN04487885_102174"/>
<reference evidence="3 4" key="1">
    <citation type="submission" date="2016-10" db="EMBL/GenBank/DDBJ databases">
        <authorList>
            <person name="de Groot N.N."/>
        </authorList>
    </citation>
    <scope>NUCLEOTIDE SEQUENCE [LARGE SCALE GENOMIC DNA]</scope>
    <source>
        <strain evidence="3 4">NLAE-zl-G419</strain>
    </source>
</reference>
<sequence>MKLLFLRYISNRSIGESLRSSILNTGIYVYDTPESLEEKVFYWFNEDEDKLLETVLIGYDSKERRITEGWIGTAEPVADDSLKIVIGGIKPLREEQIREIERLYVNASKYKKNLKDVKEYLFMRELPQDILYDILYDLKDSCVHNSKKDKVFKGDYTSLKKDDISFLVKEMERNLNPLAQRSYMAKRAIGMKKPDECRSEFQRDKDRIVHSKAFRRTVDKAQVYSTHKGDHYRTRLTHTLEVNQIAKGIARSLRLHEDLVEAIALGHDIGHTPFGHEGERQLDLIMSGKLKLCKDHNPENFGGFKHNYQSLKLANYVEEKYVECEGLDLTYQVLEGMLKHTKIKKCKGIDCDTCCNKCFDIDEFLIIGDKEKLYLNQPFASTLEGQVVAWADEIAQRGHDLDDGVAGKLVDINDLKEELKEYEFMSPIVSIIETSLDQIKKSKRELVDPGELLRARVTPKIIRLFIDDIAENSRKNMDEYLKTHEIKEDVMIDSELICFSKEMKKIVDKLEEVINLQVINSQEVNCFDGKSMYIIKKLFQAYYNNPKQLPDHTLRRIQRELKDMNIPTVDVRKGKKRDVDREILIFKGIICTENRKEDFLKQKTFMRNIADFIGGMTDNYANSRFKELYNGN</sequence>
<dbReference type="SMART" id="SM00471">
    <property type="entry name" value="HDc"/>
    <property type="match status" value="1"/>
</dbReference>
<dbReference type="EMBL" id="FOOE01000002">
    <property type="protein sequence ID" value="SFF55136.1"/>
    <property type="molecule type" value="Genomic_DNA"/>
</dbReference>
<dbReference type="GO" id="GO:0016793">
    <property type="term" value="F:triphosphoric monoester hydrolase activity"/>
    <property type="evidence" value="ECO:0007669"/>
    <property type="project" value="InterPro"/>
</dbReference>
<dbReference type="SUPFAM" id="SSF109604">
    <property type="entry name" value="HD-domain/PDEase-like"/>
    <property type="match status" value="1"/>
</dbReference>
<evidence type="ECO:0000259" key="2">
    <source>
        <dbReference type="PROSITE" id="PS51831"/>
    </source>
</evidence>
<dbReference type="InterPro" id="IPR026875">
    <property type="entry name" value="PHydrolase_assoc_dom"/>
</dbReference>
<evidence type="ECO:0000256" key="1">
    <source>
        <dbReference type="ARBA" id="ARBA00022801"/>
    </source>
</evidence>
<accession>A0A1I2JQV5</accession>
<keyword evidence="4" id="KW-1185">Reference proteome</keyword>
<dbReference type="eggNOG" id="COG0232">
    <property type="taxonomic scope" value="Bacteria"/>
</dbReference>
<dbReference type="Pfam" id="PF13286">
    <property type="entry name" value="HD_assoc"/>
    <property type="match status" value="1"/>
</dbReference>
<gene>
    <name evidence="3" type="ORF">SAMN04487885_102174</name>
</gene>
<protein>
    <submittedName>
        <fullName evidence="3">dGTPase</fullName>
    </submittedName>
</protein>
<dbReference type="InterPro" id="IPR006674">
    <property type="entry name" value="HD_domain"/>
</dbReference>
<name>A0A1I2JQV5_9CLOT</name>
<dbReference type="Gene3D" id="1.10.3210.10">
    <property type="entry name" value="Hypothetical protein af1432"/>
    <property type="match status" value="1"/>
</dbReference>
<evidence type="ECO:0000313" key="3">
    <source>
        <dbReference type="EMBL" id="SFF55136.1"/>
    </source>
</evidence>
<dbReference type="PROSITE" id="PS51831">
    <property type="entry name" value="HD"/>
    <property type="match status" value="1"/>
</dbReference>
<dbReference type="CDD" id="cd00077">
    <property type="entry name" value="HDc"/>
    <property type="match status" value="1"/>
</dbReference>
<dbReference type="AlphaFoldDB" id="A0A1I2JQV5"/>
<dbReference type="Pfam" id="PF01966">
    <property type="entry name" value="HD"/>
    <property type="match status" value="1"/>
</dbReference>
<dbReference type="OrthoDB" id="9803619at2"/>
<dbReference type="InterPro" id="IPR006261">
    <property type="entry name" value="dGTPase"/>
</dbReference>
<dbReference type="InterPro" id="IPR051094">
    <property type="entry name" value="Diverse_Catalytic_Enzymes"/>
</dbReference>
<organism evidence="3 4">
    <name type="scientific">Clostridium cadaveris</name>
    <dbReference type="NCBI Taxonomy" id="1529"/>
    <lineage>
        <taxon>Bacteria</taxon>
        <taxon>Bacillati</taxon>
        <taxon>Bacillota</taxon>
        <taxon>Clostridia</taxon>
        <taxon>Eubacteriales</taxon>
        <taxon>Clostridiaceae</taxon>
        <taxon>Clostridium</taxon>
    </lineage>
</organism>
<dbReference type="NCBIfam" id="TIGR01353">
    <property type="entry name" value="dGTP_triPase"/>
    <property type="match status" value="1"/>
</dbReference>